<evidence type="ECO:0000313" key="2">
    <source>
        <dbReference type="Proteomes" id="UP000535908"/>
    </source>
</evidence>
<dbReference type="Proteomes" id="UP000535908">
    <property type="component" value="Unassembled WGS sequence"/>
</dbReference>
<comment type="caution">
    <text evidence="1">The sequence shown here is derived from an EMBL/GenBank/DDBJ whole genome shotgun (WGS) entry which is preliminary data.</text>
</comment>
<dbReference type="EMBL" id="JAARWN010000008">
    <property type="protein sequence ID" value="MBC1936636.1"/>
    <property type="molecule type" value="Genomic_DNA"/>
</dbReference>
<name>A0A7X0Y460_9LIST</name>
<reference evidence="1 2" key="1">
    <citation type="submission" date="2020-03" db="EMBL/GenBank/DDBJ databases">
        <title>Soil Listeria distribution.</title>
        <authorList>
            <person name="Liao J."/>
            <person name="Wiedmann M."/>
        </authorList>
    </citation>
    <scope>NUCLEOTIDE SEQUENCE [LARGE SCALE GENOMIC DNA]</scope>
    <source>
        <strain evidence="1 2">FSL L7-0741</strain>
    </source>
</reference>
<dbReference type="AlphaFoldDB" id="A0A7X0Y460"/>
<evidence type="ECO:0000313" key="1">
    <source>
        <dbReference type="EMBL" id="MBC1936636.1"/>
    </source>
</evidence>
<accession>A0A7X0Y460</accession>
<organism evidence="1 2">
    <name type="scientific">Listeria grandensis</name>
    <dbReference type="NCBI Taxonomy" id="1494963"/>
    <lineage>
        <taxon>Bacteria</taxon>
        <taxon>Bacillati</taxon>
        <taxon>Bacillota</taxon>
        <taxon>Bacilli</taxon>
        <taxon>Bacillales</taxon>
        <taxon>Listeriaceae</taxon>
        <taxon>Listeria</taxon>
    </lineage>
</organism>
<proteinExistence type="predicted"/>
<protein>
    <submittedName>
        <fullName evidence="1">Uncharacterized protein</fullName>
    </submittedName>
</protein>
<sequence>MRMITTLYIGFKKKNKFNVRRVAASIDKSSLGRGWHDYFSTGDYSELHGVQRNRLDNLSSQLGGEFSVEDLAIINKYYDFQLPQGVGDNAFTGIGIREWNPGSIASMNELNAINKFKDSVEKFNIANESIVARISNAQADSLKGIAQDVTKNLIDEGVPKQLWKDVYDKLNIPQNLRGIEILGK</sequence>
<dbReference type="RefSeq" id="WP_185526181.1">
    <property type="nucleotide sequence ID" value="NZ_JAARWN010000008.1"/>
</dbReference>
<gene>
    <name evidence="1" type="ORF">HCA69_09680</name>
</gene>